<dbReference type="AlphaFoldDB" id="A0A1Y1S260"/>
<keyword evidence="2" id="KW-0472">Membrane</keyword>
<dbReference type="Gene3D" id="1.10.287.70">
    <property type="match status" value="1"/>
</dbReference>
<dbReference type="PANTHER" id="PTHR43833:SF9">
    <property type="entry name" value="POTASSIUM CHANNEL PROTEIN YUGO-RELATED"/>
    <property type="match status" value="1"/>
</dbReference>
<keyword evidence="5" id="KW-1185">Reference proteome</keyword>
<keyword evidence="2" id="KW-1133">Transmembrane helix</keyword>
<comment type="caution">
    <text evidence="4">The sequence shown here is derived from an EMBL/GenBank/DDBJ whole genome shotgun (WGS) entry which is preliminary data.</text>
</comment>
<dbReference type="GO" id="GO:0005886">
    <property type="term" value="C:plasma membrane"/>
    <property type="evidence" value="ECO:0007669"/>
    <property type="project" value="UniProtKB-SubCell"/>
</dbReference>
<dbReference type="InterPro" id="IPR013099">
    <property type="entry name" value="K_chnl_dom"/>
</dbReference>
<evidence type="ECO:0000313" key="4">
    <source>
        <dbReference type="EMBL" id="ORC37878.1"/>
    </source>
</evidence>
<dbReference type="Pfam" id="PF22614">
    <property type="entry name" value="Slo-like_RCK"/>
    <property type="match status" value="1"/>
</dbReference>
<organism evidence="4 5">
    <name type="scientific">Marispirochaeta aestuarii</name>
    <dbReference type="NCBI Taxonomy" id="1963862"/>
    <lineage>
        <taxon>Bacteria</taxon>
        <taxon>Pseudomonadati</taxon>
        <taxon>Spirochaetota</taxon>
        <taxon>Spirochaetia</taxon>
        <taxon>Spirochaetales</taxon>
        <taxon>Spirochaetaceae</taxon>
        <taxon>Marispirochaeta</taxon>
    </lineage>
</organism>
<evidence type="ECO:0000256" key="2">
    <source>
        <dbReference type="SAM" id="Phobius"/>
    </source>
</evidence>
<evidence type="ECO:0000313" key="5">
    <source>
        <dbReference type="Proteomes" id="UP000192343"/>
    </source>
</evidence>
<gene>
    <name evidence="4" type="ORF">B4O97_02435</name>
</gene>
<dbReference type="EMBL" id="MWQY01000002">
    <property type="protein sequence ID" value="ORC37878.1"/>
    <property type="molecule type" value="Genomic_DNA"/>
</dbReference>
<dbReference type="SUPFAM" id="SSF81324">
    <property type="entry name" value="Voltage-gated potassium channels"/>
    <property type="match status" value="1"/>
</dbReference>
<name>A0A1Y1S260_9SPIO</name>
<sequence>MPFRRLQRFLENLLNSPFMQMALFFLAVFLITGGLVYLFESSINTQFSDLLDGFWWAVITFSTTGYGDKVPVTFPGRLVAVVSIFLGIAATSALSGSLASVFVERNSRARRGLMDFPKLSDHLIVCGWKDHMRDILLDILESSDLKGDRLVLLSNIEPDKVEEIKEEIDLKGLKFVRGDYFSEATLKRANVRNARKVLILADTWESSVPSEVDSKTVMTVLTIKAIARDVYTTAELLDRKYESYLKHAGCDEIIFSRDLSRRILSRSSVTNGMSHIIQDLLAGENGSARLSTAVIPREFVGKSYSQYRNGFQEKGSMILLGLLENTGTPNRMKMEALRNAQKTSDVSALVTNLQKVKELEVNRPLFVPPDDYPIQPHSMAIVLESRKVPQ</sequence>
<dbReference type="GO" id="GO:0006813">
    <property type="term" value="P:potassium ion transport"/>
    <property type="evidence" value="ECO:0007669"/>
    <property type="project" value="InterPro"/>
</dbReference>
<dbReference type="PANTHER" id="PTHR43833">
    <property type="entry name" value="POTASSIUM CHANNEL PROTEIN 2-RELATED-RELATED"/>
    <property type="match status" value="1"/>
</dbReference>
<feature type="transmembrane region" description="Helical" evidence="2">
    <location>
        <begin position="78"/>
        <end position="103"/>
    </location>
</feature>
<feature type="transmembrane region" description="Helical" evidence="2">
    <location>
        <begin position="21"/>
        <end position="39"/>
    </location>
</feature>
<comment type="subcellular location">
    <subcellularLocation>
        <location evidence="1">Cell membrane</location>
        <topology evidence="1">Multi-pass membrane protein</topology>
    </subcellularLocation>
</comment>
<dbReference type="SUPFAM" id="SSF51735">
    <property type="entry name" value="NAD(P)-binding Rossmann-fold domains"/>
    <property type="match status" value="1"/>
</dbReference>
<dbReference type="Pfam" id="PF07885">
    <property type="entry name" value="Ion_trans_2"/>
    <property type="match status" value="1"/>
</dbReference>
<proteinExistence type="predicted"/>
<dbReference type="InterPro" id="IPR003148">
    <property type="entry name" value="RCK_N"/>
</dbReference>
<reference evidence="4 5" key="1">
    <citation type="submission" date="2017-03" db="EMBL/GenBank/DDBJ databases">
        <title>Draft Genome sequence of Marispirochaeta sp. strain JC444.</title>
        <authorList>
            <person name="Shivani Y."/>
            <person name="Subhash Y."/>
            <person name="Sasikala C."/>
            <person name="Ramana C."/>
        </authorList>
    </citation>
    <scope>NUCLEOTIDE SEQUENCE [LARGE SCALE GENOMIC DNA]</scope>
    <source>
        <strain evidence="4 5">JC444</strain>
    </source>
</reference>
<dbReference type="RefSeq" id="WP_083047974.1">
    <property type="nucleotide sequence ID" value="NZ_CAXXQO010000003.1"/>
</dbReference>
<evidence type="ECO:0000256" key="1">
    <source>
        <dbReference type="ARBA" id="ARBA00004651"/>
    </source>
</evidence>
<evidence type="ECO:0000259" key="3">
    <source>
        <dbReference type="PROSITE" id="PS51201"/>
    </source>
</evidence>
<accession>A0A1Y1S260</accession>
<dbReference type="PRINTS" id="PR00169">
    <property type="entry name" value="KCHANNEL"/>
</dbReference>
<dbReference type="InterPro" id="IPR050721">
    <property type="entry name" value="Trk_Ktr_HKT_K-transport"/>
</dbReference>
<keyword evidence="2" id="KW-0812">Transmembrane</keyword>
<dbReference type="Gene3D" id="3.40.50.720">
    <property type="entry name" value="NAD(P)-binding Rossmann-like Domain"/>
    <property type="match status" value="1"/>
</dbReference>
<dbReference type="STRING" id="1963862.B4O97_02435"/>
<dbReference type="OrthoDB" id="9810759at2"/>
<feature type="domain" description="RCK N-terminal" evidence="3">
    <location>
        <begin position="120"/>
        <end position="255"/>
    </location>
</feature>
<dbReference type="Proteomes" id="UP000192343">
    <property type="component" value="Unassembled WGS sequence"/>
</dbReference>
<dbReference type="InterPro" id="IPR036291">
    <property type="entry name" value="NAD(P)-bd_dom_sf"/>
</dbReference>
<protein>
    <recommendedName>
        <fullName evidence="3">RCK N-terminal domain-containing protein</fullName>
    </recommendedName>
</protein>
<dbReference type="PROSITE" id="PS51201">
    <property type="entry name" value="RCK_N"/>
    <property type="match status" value="1"/>
</dbReference>